<proteinExistence type="inferred from homology"/>
<dbReference type="PIRSF" id="PIRSF006806">
    <property type="entry name" value="FTHF_cligase"/>
    <property type="match status" value="1"/>
</dbReference>
<organism evidence="3 4">
    <name type="scientific">Prochlorococcus marinus str. PAC1</name>
    <dbReference type="NCBI Taxonomy" id="59924"/>
    <lineage>
        <taxon>Bacteria</taxon>
        <taxon>Bacillati</taxon>
        <taxon>Cyanobacteriota</taxon>
        <taxon>Cyanophyceae</taxon>
        <taxon>Synechococcales</taxon>
        <taxon>Prochlorococcaceae</taxon>
        <taxon>Prochlorococcus</taxon>
    </lineage>
</organism>
<evidence type="ECO:0000313" key="3">
    <source>
        <dbReference type="EMBL" id="KGG20077.1"/>
    </source>
</evidence>
<gene>
    <name evidence="3" type="ORF">EV03_1541</name>
</gene>
<dbReference type="InterPro" id="IPR002698">
    <property type="entry name" value="FTHF_cligase"/>
</dbReference>
<dbReference type="AlphaFoldDB" id="A0A0A2C3K9"/>
<protein>
    <recommendedName>
        <fullName evidence="2">5-formyltetrahydrofolate cyclo-ligase</fullName>
        <ecNumber evidence="2">6.3.3.2</ecNumber>
    </recommendedName>
</protein>
<dbReference type="InterPro" id="IPR037171">
    <property type="entry name" value="NagB/RpiA_transferase-like"/>
</dbReference>
<dbReference type="SUPFAM" id="SSF100950">
    <property type="entry name" value="NagB/RpiA/CoA transferase-like"/>
    <property type="match status" value="1"/>
</dbReference>
<dbReference type="Gene3D" id="3.40.50.10420">
    <property type="entry name" value="NagB/RpiA/CoA transferase-like"/>
    <property type="match status" value="1"/>
</dbReference>
<name>A0A0A2C3K9_PROMR</name>
<feature type="binding site" evidence="1">
    <location>
        <position position="65"/>
    </location>
    <ligand>
        <name>substrate</name>
    </ligand>
</feature>
<comment type="similarity">
    <text evidence="2">Belongs to the 5-formyltetrahydrofolate cyclo-ligase family.</text>
</comment>
<dbReference type="Proteomes" id="UP000030392">
    <property type="component" value="Unassembled WGS sequence"/>
</dbReference>
<keyword evidence="2" id="KW-0460">Magnesium</keyword>
<keyword evidence="3" id="KW-0436">Ligase</keyword>
<evidence type="ECO:0000256" key="2">
    <source>
        <dbReference type="RuleBase" id="RU361279"/>
    </source>
</evidence>
<dbReference type="InterPro" id="IPR024185">
    <property type="entry name" value="FTHF_cligase-like_sf"/>
</dbReference>
<comment type="cofactor">
    <cofactor evidence="2">
        <name>Mg(2+)</name>
        <dbReference type="ChEBI" id="CHEBI:18420"/>
    </cofactor>
</comment>
<reference evidence="4" key="1">
    <citation type="journal article" date="2014" name="Sci. Data">
        <title>Genomes of diverse isolates of the marine cyanobacterium Prochlorococcus.</title>
        <authorList>
            <person name="Biller S."/>
            <person name="Berube P."/>
            <person name="Thompson J."/>
            <person name="Kelly L."/>
            <person name="Roggensack S."/>
            <person name="Awad L."/>
            <person name="Roache-Johnson K."/>
            <person name="Ding H."/>
            <person name="Giovannoni S.J."/>
            <person name="Moore L.R."/>
            <person name="Chisholm S.W."/>
        </authorList>
    </citation>
    <scope>NUCLEOTIDE SEQUENCE [LARGE SCALE GENOMIC DNA]</scope>
    <source>
        <strain evidence="4">PAC1</strain>
    </source>
</reference>
<dbReference type="GO" id="GO:0005524">
    <property type="term" value="F:ATP binding"/>
    <property type="evidence" value="ECO:0007669"/>
    <property type="project" value="UniProtKB-KW"/>
</dbReference>
<feature type="binding site" evidence="1">
    <location>
        <begin position="12"/>
        <end position="16"/>
    </location>
    <ligand>
        <name>ATP</name>
        <dbReference type="ChEBI" id="CHEBI:30616"/>
    </ligand>
</feature>
<comment type="caution">
    <text evidence="3">The sequence shown here is derived from an EMBL/GenBank/DDBJ whole genome shotgun (WGS) entry which is preliminary data.</text>
</comment>
<accession>A0A0A2C3K9</accession>
<dbReference type="GO" id="GO:0030272">
    <property type="term" value="F:5-formyltetrahydrofolate cyclo-ligase activity"/>
    <property type="evidence" value="ECO:0007669"/>
    <property type="project" value="UniProtKB-EC"/>
</dbReference>
<evidence type="ECO:0000256" key="1">
    <source>
        <dbReference type="PIRSR" id="PIRSR006806-1"/>
    </source>
</evidence>
<dbReference type="EC" id="6.3.3.2" evidence="2"/>
<dbReference type="RefSeq" id="WP_036906637.1">
    <property type="nucleotide sequence ID" value="NZ_CP138967.1"/>
</dbReference>
<dbReference type="NCBIfam" id="TIGR02727">
    <property type="entry name" value="MTHFS_bact"/>
    <property type="match status" value="1"/>
</dbReference>
<evidence type="ECO:0000313" key="4">
    <source>
        <dbReference type="Proteomes" id="UP000030392"/>
    </source>
</evidence>
<keyword evidence="1 2" id="KW-0067">ATP-binding</keyword>
<keyword evidence="2" id="KW-0479">Metal-binding</keyword>
<comment type="catalytic activity">
    <reaction evidence="2">
        <text>(6S)-5-formyl-5,6,7,8-tetrahydrofolate + ATP = (6R)-5,10-methenyltetrahydrofolate + ADP + phosphate</text>
        <dbReference type="Rhea" id="RHEA:10488"/>
        <dbReference type="ChEBI" id="CHEBI:30616"/>
        <dbReference type="ChEBI" id="CHEBI:43474"/>
        <dbReference type="ChEBI" id="CHEBI:57455"/>
        <dbReference type="ChEBI" id="CHEBI:57457"/>
        <dbReference type="ChEBI" id="CHEBI:456216"/>
        <dbReference type="EC" id="6.3.3.2"/>
    </reaction>
</comment>
<keyword evidence="1 2" id="KW-0547">Nucleotide-binding</keyword>
<dbReference type="GO" id="GO:0046872">
    <property type="term" value="F:metal ion binding"/>
    <property type="evidence" value="ECO:0007669"/>
    <property type="project" value="UniProtKB-KW"/>
</dbReference>
<dbReference type="Pfam" id="PF01812">
    <property type="entry name" value="5-FTHF_cyc-lig"/>
    <property type="match status" value="1"/>
</dbReference>
<dbReference type="EMBL" id="JNAX01000014">
    <property type="protein sequence ID" value="KGG20077.1"/>
    <property type="molecule type" value="Genomic_DNA"/>
</dbReference>
<sequence length="198" mass="22822">MKNIYDDIKSTKKNLRKQYNLIRNSNSSLIHEEVKLNVKSALNILLNKYHIEGKYIGIYWPLKGEVDIRFIKEINSLKVALPYSSKSKGISYHHWSNNQLEIDSNNIPAPTKKNAINPNDISILFSPAIAIDQEGYRLGYGGGYFDRLRQKDLWFSIPSFLVISNNCISKEPLPREEWDVPFNGWISEKGLHQIEATN</sequence>